<proteinExistence type="predicted"/>
<dbReference type="Ensembl" id="ENSZLMT00000003535.1">
    <property type="protein sequence ID" value="ENSZLMP00000003414.1"/>
    <property type="gene ID" value="ENSZLMG00000002476.1"/>
</dbReference>
<feature type="transmembrane region" description="Helical" evidence="1">
    <location>
        <begin position="6"/>
        <end position="27"/>
    </location>
</feature>
<evidence type="ECO:0000256" key="1">
    <source>
        <dbReference type="SAM" id="Phobius"/>
    </source>
</evidence>
<dbReference type="AlphaFoldDB" id="A0A8D2NR57"/>
<keyword evidence="1" id="KW-0472">Membrane</keyword>
<reference evidence="2" key="2">
    <citation type="submission" date="2025-09" db="UniProtKB">
        <authorList>
            <consortium name="Ensembl"/>
        </authorList>
    </citation>
    <scope>IDENTIFICATION</scope>
</reference>
<accession>A0A8D2NR57</accession>
<name>A0A8D2NR57_ZOSLA</name>
<keyword evidence="1" id="KW-0812">Transmembrane</keyword>
<dbReference type="Proteomes" id="UP000694401">
    <property type="component" value="Unassembled WGS sequence"/>
</dbReference>
<evidence type="ECO:0000313" key="2">
    <source>
        <dbReference type="Ensembl" id="ENSZLMP00000003414.1"/>
    </source>
</evidence>
<dbReference type="SUPFAM" id="SSF53659">
    <property type="entry name" value="Isocitrate/Isopropylmalate dehydrogenase-like"/>
    <property type="match status" value="1"/>
</dbReference>
<reference evidence="2" key="1">
    <citation type="submission" date="2025-08" db="UniProtKB">
        <authorList>
            <consortium name="Ensembl"/>
        </authorList>
    </citation>
    <scope>IDENTIFICATION</scope>
</reference>
<evidence type="ECO:0000313" key="3">
    <source>
        <dbReference type="Proteomes" id="UP000694401"/>
    </source>
</evidence>
<sequence>MGGILKFFWVVLGASWVVLGVFGVIFLGRNFDFLKISHQILPQPPPAKYGGRHTVTLIPGDGIGPELMLHVKDVFRPCLPVNKLIFSPKHHLTVYKLIFPPNLS</sequence>
<organism evidence="2 3">
    <name type="scientific">Zosterops lateralis melanops</name>
    <dbReference type="NCBI Taxonomy" id="1220523"/>
    <lineage>
        <taxon>Eukaryota</taxon>
        <taxon>Metazoa</taxon>
        <taxon>Chordata</taxon>
        <taxon>Craniata</taxon>
        <taxon>Vertebrata</taxon>
        <taxon>Euteleostomi</taxon>
        <taxon>Archelosauria</taxon>
        <taxon>Archosauria</taxon>
        <taxon>Dinosauria</taxon>
        <taxon>Saurischia</taxon>
        <taxon>Theropoda</taxon>
        <taxon>Coelurosauria</taxon>
        <taxon>Aves</taxon>
        <taxon>Neognathae</taxon>
        <taxon>Neoaves</taxon>
        <taxon>Telluraves</taxon>
        <taxon>Australaves</taxon>
        <taxon>Passeriformes</taxon>
        <taxon>Sylvioidea</taxon>
        <taxon>Zosteropidae</taxon>
        <taxon>Zosterops</taxon>
    </lineage>
</organism>
<keyword evidence="1" id="KW-1133">Transmembrane helix</keyword>
<keyword evidence="3" id="KW-1185">Reference proteome</keyword>
<dbReference type="Gene3D" id="3.40.718.10">
    <property type="entry name" value="Isopropylmalate Dehydrogenase"/>
    <property type="match status" value="1"/>
</dbReference>
<protein>
    <submittedName>
        <fullName evidence="2">Uncharacterized protein</fullName>
    </submittedName>
</protein>